<reference evidence="9 12" key="1">
    <citation type="submission" date="2016-08" db="EMBL/GenBank/DDBJ databases">
        <title>Characterization of Isolates of Eisenbergiella tayi Derived from Blood Cultures, Using Whole Genome Sequencing.</title>
        <authorList>
            <person name="Bernier A.-M."/>
            <person name="Burdz T."/>
            <person name="Wiebe D."/>
            <person name="Bernard K."/>
        </authorList>
    </citation>
    <scope>NUCLEOTIDE SEQUENCE [LARGE SCALE GENOMIC DNA]</scope>
    <source>
        <strain evidence="9 12">NML120146</strain>
    </source>
</reference>
<keyword evidence="2 7" id="KW-0813">Transport</keyword>
<feature type="transmembrane region" description="Helical" evidence="7">
    <location>
        <begin position="236"/>
        <end position="260"/>
    </location>
</feature>
<evidence type="ECO:0000256" key="4">
    <source>
        <dbReference type="ARBA" id="ARBA00022692"/>
    </source>
</evidence>
<evidence type="ECO:0000256" key="5">
    <source>
        <dbReference type="ARBA" id="ARBA00022989"/>
    </source>
</evidence>
<dbReference type="RefSeq" id="WP_025511142.1">
    <property type="nucleotide sequence ID" value="NZ_BAABXS010000001.1"/>
</dbReference>
<comment type="similarity">
    <text evidence="7">Belongs to the binding-protein-dependent transport system permease family.</text>
</comment>
<feature type="transmembrane region" description="Helical" evidence="7">
    <location>
        <begin position="280"/>
        <end position="303"/>
    </location>
</feature>
<dbReference type="InterPro" id="IPR035906">
    <property type="entry name" value="MetI-like_sf"/>
</dbReference>
<dbReference type="InterPro" id="IPR045621">
    <property type="entry name" value="BPD_transp_1_N"/>
</dbReference>
<dbReference type="EMBL" id="MEHA01000026">
    <property type="protein sequence ID" value="ODR45606.1"/>
    <property type="molecule type" value="Genomic_DNA"/>
</dbReference>
<evidence type="ECO:0000313" key="11">
    <source>
        <dbReference type="Proteomes" id="UP000094271"/>
    </source>
</evidence>
<name>A0A1E3UAP3_9FIRM</name>
<evidence type="ECO:0000313" key="10">
    <source>
        <dbReference type="EMBL" id="ODR45606.1"/>
    </source>
</evidence>
<feature type="transmembrane region" description="Helical" evidence="7">
    <location>
        <begin position="173"/>
        <end position="193"/>
    </location>
</feature>
<keyword evidence="12" id="KW-1185">Reference proteome</keyword>
<dbReference type="InterPro" id="IPR000515">
    <property type="entry name" value="MetI-like"/>
</dbReference>
<gene>
    <name evidence="10" type="ORF">BEI59_26505</name>
    <name evidence="9" type="ORF">BEI63_30940</name>
</gene>
<keyword evidence="3" id="KW-1003">Cell membrane</keyword>
<protein>
    <submittedName>
        <fullName evidence="10">Peptide ABC transporter permease</fullName>
    </submittedName>
</protein>
<dbReference type="Proteomes" id="UP000094271">
    <property type="component" value="Unassembled WGS sequence"/>
</dbReference>
<dbReference type="PANTHER" id="PTHR43163">
    <property type="entry name" value="DIPEPTIDE TRANSPORT SYSTEM PERMEASE PROTEIN DPPB-RELATED"/>
    <property type="match status" value="1"/>
</dbReference>
<dbReference type="EMBL" id="MEHD01000055">
    <property type="protein sequence ID" value="ODR44552.1"/>
    <property type="molecule type" value="Genomic_DNA"/>
</dbReference>
<evidence type="ECO:0000256" key="1">
    <source>
        <dbReference type="ARBA" id="ARBA00004651"/>
    </source>
</evidence>
<feature type="transmembrane region" description="Helical" evidence="7">
    <location>
        <begin position="94"/>
        <end position="117"/>
    </location>
</feature>
<dbReference type="GO" id="GO:0005886">
    <property type="term" value="C:plasma membrane"/>
    <property type="evidence" value="ECO:0007669"/>
    <property type="project" value="UniProtKB-SubCell"/>
</dbReference>
<dbReference type="AlphaFoldDB" id="A0A1E3UAP3"/>
<dbReference type="SUPFAM" id="SSF161098">
    <property type="entry name" value="MetI-like"/>
    <property type="match status" value="1"/>
</dbReference>
<keyword evidence="5 7" id="KW-1133">Transmembrane helix</keyword>
<dbReference type="PANTHER" id="PTHR43163:SF6">
    <property type="entry name" value="DIPEPTIDE TRANSPORT SYSTEM PERMEASE PROTEIN DPPB-RELATED"/>
    <property type="match status" value="1"/>
</dbReference>
<reference evidence="10 11" key="2">
    <citation type="submission" date="2016-08" db="EMBL/GenBank/DDBJ databases">
        <authorList>
            <person name="Seilhamer J.J."/>
        </authorList>
    </citation>
    <scope>NUCLEOTIDE SEQUENCE [LARGE SCALE GENOMIC DNA]</scope>
    <source>
        <strain evidence="10 11">NML150140-1</strain>
    </source>
</reference>
<dbReference type="PROSITE" id="PS50928">
    <property type="entry name" value="ABC_TM1"/>
    <property type="match status" value="1"/>
</dbReference>
<keyword evidence="6 7" id="KW-0472">Membrane</keyword>
<sequence length="313" mass="34459">MKYMIKKLISMAATLLVVSFLVFLAFAVIPGDPATSKLGTEATPARVEALREEMGLNRPLPVRYASWLAGMFRGDLGTSYSYSMPVTDMVAEKIPVTLTLTLMAFAMMVLISIPLGLYTAKHEGGTADHVVSVLNQIIMAIPPFFSGILITLLFGLLLHLFTPGGYVSYTKSIAGFIGYLFFPALSIALPKAAMAVKLLRSSIIQEMSQDYARTAYSRGNSTRDVMYRHLLKNAMIPVVTFLGMALTDMIAGSIIIEQVFNIPGLGRILLTSISNRDYPVVEAIIVLLAFLVIFINFLVDFIYKKIDPRIRVQ</sequence>
<evidence type="ECO:0000313" key="12">
    <source>
        <dbReference type="Proteomes" id="UP000094869"/>
    </source>
</evidence>
<evidence type="ECO:0000256" key="3">
    <source>
        <dbReference type="ARBA" id="ARBA00022475"/>
    </source>
</evidence>
<dbReference type="Proteomes" id="UP000094869">
    <property type="component" value="Unassembled WGS sequence"/>
</dbReference>
<keyword evidence="4 7" id="KW-0812">Transmembrane</keyword>
<dbReference type="CDD" id="cd06261">
    <property type="entry name" value="TM_PBP2"/>
    <property type="match status" value="1"/>
</dbReference>
<proteinExistence type="inferred from homology"/>
<organism evidence="10 11">
    <name type="scientific">Eisenbergiella tayi</name>
    <dbReference type="NCBI Taxonomy" id="1432052"/>
    <lineage>
        <taxon>Bacteria</taxon>
        <taxon>Bacillati</taxon>
        <taxon>Bacillota</taxon>
        <taxon>Clostridia</taxon>
        <taxon>Lachnospirales</taxon>
        <taxon>Lachnospiraceae</taxon>
        <taxon>Eisenbergiella</taxon>
    </lineage>
</organism>
<comment type="subcellular location">
    <subcellularLocation>
        <location evidence="1 7">Cell membrane</location>
        <topology evidence="1 7">Multi-pass membrane protein</topology>
    </subcellularLocation>
</comment>
<dbReference type="Gene3D" id="1.10.3720.10">
    <property type="entry name" value="MetI-like"/>
    <property type="match status" value="1"/>
</dbReference>
<dbReference type="OrthoDB" id="9806409at2"/>
<dbReference type="Pfam" id="PF19300">
    <property type="entry name" value="BPD_transp_1_N"/>
    <property type="match status" value="1"/>
</dbReference>
<dbReference type="GO" id="GO:0071916">
    <property type="term" value="F:dipeptide transmembrane transporter activity"/>
    <property type="evidence" value="ECO:0007669"/>
    <property type="project" value="TreeGrafter"/>
</dbReference>
<evidence type="ECO:0000256" key="2">
    <source>
        <dbReference type="ARBA" id="ARBA00022448"/>
    </source>
</evidence>
<feature type="transmembrane region" description="Helical" evidence="7">
    <location>
        <begin position="137"/>
        <end position="161"/>
    </location>
</feature>
<evidence type="ECO:0000259" key="8">
    <source>
        <dbReference type="PROSITE" id="PS50928"/>
    </source>
</evidence>
<dbReference type="Pfam" id="PF00528">
    <property type="entry name" value="BPD_transp_1"/>
    <property type="match status" value="1"/>
</dbReference>
<feature type="domain" description="ABC transmembrane type-1" evidence="8">
    <location>
        <begin position="94"/>
        <end position="299"/>
    </location>
</feature>
<comment type="caution">
    <text evidence="10">The sequence shown here is derived from an EMBL/GenBank/DDBJ whole genome shotgun (WGS) entry which is preliminary data.</text>
</comment>
<evidence type="ECO:0000256" key="6">
    <source>
        <dbReference type="ARBA" id="ARBA00023136"/>
    </source>
</evidence>
<evidence type="ECO:0000313" key="9">
    <source>
        <dbReference type="EMBL" id="ODR44552.1"/>
    </source>
</evidence>
<accession>A0A1E3UAP3</accession>
<evidence type="ECO:0000256" key="7">
    <source>
        <dbReference type="RuleBase" id="RU363032"/>
    </source>
</evidence>